<dbReference type="PANTHER" id="PTHR30118:SF15">
    <property type="entry name" value="TRANSCRIPTIONAL REGULATORY PROTEIN"/>
    <property type="match status" value="1"/>
</dbReference>
<dbReference type="PANTHER" id="PTHR30118">
    <property type="entry name" value="HTH-TYPE TRANSCRIPTIONAL REGULATOR LEUO-RELATED"/>
    <property type="match status" value="1"/>
</dbReference>
<accession>A0ABT7E3M2</accession>
<dbReference type="Gene3D" id="3.40.190.10">
    <property type="entry name" value="Periplasmic binding protein-like II"/>
    <property type="match status" value="2"/>
</dbReference>
<evidence type="ECO:0000313" key="8">
    <source>
        <dbReference type="Proteomes" id="UP001172778"/>
    </source>
</evidence>
<evidence type="ECO:0000313" key="7">
    <source>
        <dbReference type="EMBL" id="MDK2126919.1"/>
    </source>
</evidence>
<comment type="caution">
    <text evidence="7">The sequence shown here is derived from an EMBL/GenBank/DDBJ whole genome shotgun (WGS) entry which is preliminary data.</text>
</comment>
<dbReference type="Gene3D" id="1.10.10.10">
    <property type="entry name" value="Winged helix-like DNA-binding domain superfamily/Winged helix DNA-binding domain"/>
    <property type="match status" value="1"/>
</dbReference>
<name>A0ABT7E3M2_9NEIS</name>
<dbReference type="RefSeq" id="WP_284103240.1">
    <property type="nucleotide sequence ID" value="NZ_JARRAF010000065.1"/>
</dbReference>
<feature type="domain" description="HTH lysR-type" evidence="6">
    <location>
        <begin position="11"/>
        <end position="68"/>
    </location>
</feature>
<evidence type="ECO:0000256" key="4">
    <source>
        <dbReference type="ARBA" id="ARBA00023163"/>
    </source>
</evidence>
<dbReference type="InterPro" id="IPR050389">
    <property type="entry name" value="LysR-type_TF"/>
</dbReference>
<gene>
    <name evidence="7" type="ORF">PZA18_23015</name>
</gene>
<evidence type="ECO:0000259" key="6">
    <source>
        <dbReference type="PROSITE" id="PS50931"/>
    </source>
</evidence>
<comment type="similarity">
    <text evidence="1">Belongs to the LysR transcriptional regulatory family.</text>
</comment>
<protein>
    <submittedName>
        <fullName evidence="7">LysR family transcriptional regulator</fullName>
    </submittedName>
</protein>
<proteinExistence type="inferred from homology"/>
<dbReference type="Pfam" id="PF00126">
    <property type="entry name" value="HTH_1"/>
    <property type="match status" value="1"/>
</dbReference>
<dbReference type="EMBL" id="JARRAF010000065">
    <property type="protein sequence ID" value="MDK2126919.1"/>
    <property type="molecule type" value="Genomic_DNA"/>
</dbReference>
<dbReference type="InterPro" id="IPR000847">
    <property type="entry name" value="LysR_HTH_N"/>
</dbReference>
<evidence type="ECO:0000256" key="2">
    <source>
        <dbReference type="ARBA" id="ARBA00023015"/>
    </source>
</evidence>
<keyword evidence="4" id="KW-0804">Transcription</keyword>
<evidence type="ECO:0000256" key="1">
    <source>
        <dbReference type="ARBA" id="ARBA00009437"/>
    </source>
</evidence>
<feature type="region of interest" description="Disordered" evidence="5">
    <location>
        <begin position="306"/>
        <end position="343"/>
    </location>
</feature>
<keyword evidence="8" id="KW-1185">Reference proteome</keyword>
<organism evidence="7 8">
    <name type="scientific">Parachitinimonas caeni</name>
    <dbReference type="NCBI Taxonomy" id="3031301"/>
    <lineage>
        <taxon>Bacteria</taxon>
        <taxon>Pseudomonadati</taxon>
        <taxon>Pseudomonadota</taxon>
        <taxon>Betaproteobacteria</taxon>
        <taxon>Neisseriales</taxon>
        <taxon>Chitinibacteraceae</taxon>
        <taxon>Parachitinimonas</taxon>
    </lineage>
</organism>
<dbReference type="PROSITE" id="PS50931">
    <property type="entry name" value="HTH_LYSR"/>
    <property type="match status" value="1"/>
</dbReference>
<dbReference type="Pfam" id="PF03466">
    <property type="entry name" value="LysR_substrate"/>
    <property type="match status" value="1"/>
</dbReference>
<dbReference type="Proteomes" id="UP001172778">
    <property type="component" value="Unassembled WGS sequence"/>
</dbReference>
<dbReference type="SUPFAM" id="SSF53850">
    <property type="entry name" value="Periplasmic binding protein-like II"/>
    <property type="match status" value="1"/>
</dbReference>
<reference evidence="7" key="1">
    <citation type="submission" date="2023-03" db="EMBL/GenBank/DDBJ databases">
        <title>Chitinimonas shenzhenensis gen. nov., sp. nov., a novel member of family Burkholderiaceae isolated from activated sludge collected in Shen Zhen, China.</title>
        <authorList>
            <person name="Wang X."/>
        </authorList>
    </citation>
    <scope>NUCLEOTIDE SEQUENCE</scope>
    <source>
        <strain evidence="7">DQS-5</strain>
    </source>
</reference>
<evidence type="ECO:0000256" key="3">
    <source>
        <dbReference type="ARBA" id="ARBA00023125"/>
    </source>
</evidence>
<evidence type="ECO:0000256" key="5">
    <source>
        <dbReference type="SAM" id="MobiDB-lite"/>
    </source>
</evidence>
<dbReference type="SUPFAM" id="SSF46785">
    <property type="entry name" value="Winged helix' DNA-binding domain"/>
    <property type="match status" value="1"/>
</dbReference>
<dbReference type="InterPro" id="IPR036388">
    <property type="entry name" value="WH-like_DNA-bd_sf"/>
</dbReference>
<keyword evidence="2" id="KW-0805">Transcription regulation</keyword>
<sequence>MNIIEKDFRGIDLNLLVTFMVLLRERSVSRAAECLYLGQPAVSGALNRLRELFDDVLLVRTAQGMEPTSKALALEAALAPTMAQLQATLFMQPVFDPASDERLFTIGMPDWIDIWLTPLLFARLQKVAPKVRVAVKACAPQQGAEMLEKKEVDIGIAAFSEGPGWLRRHPLKQMGFCCVYSPGQLTVADPISLSQYLHYPHLLVSYRAAFQGVVDKALAENGLNRHVALSTPHFAALPAVLRQSPAIATVPSVLGEIWQNCFGLTFCQPPIPLPAFTVSMIWHATRDKDPALQWLLTVIQSLIAPPNDTPGNTDITPTRSTPNNELSVAMESLSPEDLRPSPT</sequence>
<dbReference type="InterPro" id="IPR005119">
    <property type="entry name" value="LysR_subst-bd"/>
</dbReference>
<dbReference type="CDD" id="cd08464">
    <property type="entry name" value="PBP2_DntR_like_2"/>
    <property type="match status" value="1"/>
</dbReference>
<keyword evidence="3" id="KW-0238">DNA-binding</keyword>
<feature type="compositionally biased region" description="Polar residues" evidence="5">
    <location>
        <begin position="309"/>
        <end position="326"/>
    </location>
</feature>
<dbReference type="InterPro" id="IPR036390">
    <property type="entry name" value="WH_DNA-bd_sf"/>
</dbReference>